<dbReference type="AlphaFoldDB" id="A0A376B8M3"/>
<dbReference type="SUPFAM" id="SSF48452">
    <property type="entry name" value="TPR-like"/>
    <property type="match status" value="1"/>
</dbReference>
<dbReference type="InterPro" id="IPR011990">
    <property type="entry name" value="TPR-like_helical_dom_sf"/>
</dbReference>
<name>A0A376B8M3_9ASCO</name>
<dbReference type="PANTHER" id="PTHR16193:SF0">
    <property type="entry name" value="TETRATRICOPEPTIDE REPEAT PROTEIN 27"/>
    <property type="match status" value="1"/>
</dbReference>
<organism evidence="4 5">
    <name type="scientific">Saccharomycodes ludwigii</name>
    <dbReference type="NCBI Taxonomy" id="36035"/>
    <lineage>
        <taxon>Eukaryota</taxon>
        <taxon>Fungi</taxon>
        <taxon>Dikarya</taxon>
        <taxon>Ascomycota</taxon>
        <taxon>Saccharomycotina</taxon>
        <taxon>Saccharomycetes</taxon>
        <taxon>Saccharomycodales</taxon>
        <taxon>Saccharomycodaceae</taxon>
        <taxon>Saccharomycodes</taxon>
    </lineage>
</organism>
<keyword evidence="1" id="KW-0677">Repeat</keyword>
<dbReference type="EMBL" id="UFAJ01000537">
    <property type="protein sequence ID" value="SSD61022.1"/>
    <property type="molecule type" value="Genomic_DNA"/>
</dbReference>
<evidence type="ECO:0000313" key="4">
    <source>
        <dbReference type="EMBL" id="SSD61022.1"/>
    </source>
</evidence>
<dbReference type="Pfam" id="PF13432">
    <property type="entry name" value="TPR_16"/>
    <property type="match status" value="1"/>
</dbReference>
<sequence length="914" mass="104266">MDNLLFHCHVLNSSNPQILSQARAQENKDNLETFSLFHDILSGEPYKVIEKNISILNLNDLEIETTDKIQLVKHLQKTFKDNFVSKDLNSSLLLAIAFLQTFIQLNFTGPSFQEKLQDIPVLNNDNKHKHFLDRMSIELLSISGQPAYELCDYPFFLLCSLILLEILTESDNQSLLINASLDVNSEADSYLVDINHESLSSLKSLALWWRGRALLTQLSLLSEPTGLQPIVASHIFSNINLVKSITKDLVNVDETFVKSIYVLYYLENVKCSLAINTEHLCLPALKKAKKLTNFQFVLTGARAKKTKYQNSSHTSLLILAKSDENWIRINDAATPAEFKPASLNLDHEVLLEKPEFENIGIAQINDQIVEDSTLSEENGYDDNKLLPIALRQECIPADLKGIDPNNQPELSPLDSIQLLLRLYAIRQSTPAKDLLVEEELNALVSRVVYQGSSNSKKEWTIFSRSLWERSLIETTKAKTVQRGLLQMQSLVEELELKIKTTLIPQKNDKDENYFSRLQYIHQLPFIPRWSLDSALAERYMSMGLLRSAVEIYERLGMACEAALCYATVGDESKAEQILLDRVAKVTNDCRAYSILGDIKQDPKLWEKSWELGKYVNAKNSLGRYYYRMHDLPKALKHLNDSLSQYPLSFDTWYFYGCVALESGKMEVAAEAFSRCTALDDTHAASWSNLSAAYIKLGKLKEAHNCLSKALKTDSGKNWRIWENFLFVSTKLNEWEDVLNCCKQLVLLQKNEKGEGSIDIPVVEKLVELLVSSDYDPENKRLTYFQTTCIDFVCNLLPSVITTNARCWRLVARVELWRKRPWASLECHEKAYRAILHNPNLDTDENIWNETVDACEDLVAAYESLGDRKGKYGEPVCKDWKYKARSTIKSLISRGKTSWNGSDGWERLMGLRTTL</sequence>
<dbReference type="InterPro" id="IPR019734">
    <property type="entry name" value="TPR_rpt"/>
</dbReference>
<dbReference type="InterPro" id="IPR044244">
    <property type="entry name" value="TTC27/Emw1"/>
</dbReference>
<dbReference type="VEuPathDB" id="FungiDB:SCODWIG_02783"/>
<keyword evidence="2 3" id="KW-0802">TPR repeat</keyword>
<dbReference type="Pfam" id="PF13181">
    <property type="entry name" value="TPR_8"/>
    <property type="match status" value="1"/>
</dbReference>
<dbReference type="PROSITE" id="PS50005">
    <property type="entry name" value="TPR"/>
    <property type="match status" value="2"/>
</dbReference>
<feature type="repeat" description="TPR" evidence="3">
    <location>
        <begin position="683"/>
        <end position="716"/>
    </location>
</feature>
<dbReference type="OrthoDB" id="1936594at2759"/>
<keyword evidence="5" id="KW-1185">Reference proteome</keyword>
<reference evidence="5" key="1">
    <citation type="submission" date="2018-06" db="EMBL/GenBank/DDBJ databases">
        <authorList>
            <person name="Guldener U."/>
        </authorList>
    </citation>
    <scope>NUCLEOTIDE SEQUENCE [LARGE SCALE GENOMIC DNA]</scope>
    <source>
        <strain evidence="5">UTAD17</strain>
    </source>
</reference>
<evidence type="ECO:0000256" key="3">
    <source>
        <dbReference type="PROSITE-ProRule" id="PRU00339"/>
    </source>
</evidence>
<dbReference type="PANTHER" id="PTHR16193">
    <property type="entry name" value="TETRATRICOPEPTIDE REPEAT PROTEIN 27"/>
    <property type="match status" value="1"/>
</dbReference>
<feature type="repeat" description="TPR" evidence="3">
    <location>
        <begin position="615"/>
        <end position="648"/>
    </location>
</feature>
<dbReference type="Proteomes" id="UP000262825">
    <property type="component" value="Unassembled WGS sequence"/>
</dbReference>
<proteinExistence type="predicted"/>
<accession>A0A376B8M3</accession>
<protein>
    <submittedName>
        <fullName evidence="4">Related to Essential for maintenance of the cell wall protein 1</fullName>
    </submittedName>
</protein>
<evidence type="ECO:0000313" key="5">
    <source>
        <dbReference type="Proteomes" id="UP000262825"/>
    </source>
</evidence>
<dbReference type="Gene3D" id="1.25.40.10">
    <property type="entry name" value="Tetratricopeptide repeat domain"/>
    <property type="match status" value="1"/>
</dbReference>
<dbReference type="SMART" id="SM00028">
    <property type="entry name" value="TPR"/>
    <property type="match status" value="4"/>
</dbReference>
<evidence type="ECO:0000256" key="1">
    <source>
        <dbReference type="ARBA" id="ARBA00022737"/>
    </source>
</evidence>
<gene>
    <name evidence="4" type="ORF">SCODWIG_02783</name>
</gene>
<evidence type="ECO:0000256" key="2">
    <source>
        <dbReference type="ARBA" id="ARBA00022803"/>
    </source>
</evidence>